<sequence>MLTNFQQLMKGLSSWFEPKRIAILIVAIALGVALLYYSQSKTIGLEKLEDGSEKKAPATTSVADVTPVSSENQYTLSPTANPVDLLPKDVNSKWTTLNNLNGANINMPDLLQAGVHIGLDTIGQSLRNANLQERSDPIIPISDTGPWNKSTIEPDYGRVPLDIGEGKR</sequence>
<feature type="transmembrane region" description="Helical" evidence="1">
    <location>
        <begin position="20"/>
        <end position="37"/>
    </location>
</feature>
<accession>A0A6C0F0L5</accession>
<name>A0A6C0F0L5_9ZZZZ</name>
<keyword evidence="1" id="KW-0812">Transmembrane</keyword>
<dbReference type="InterPro" id="IPR055730">
    <property type="entry name" value="P11_C"/>
</dbReference>
<evidence type="ECO:0000313" key="3">
    <source>
        <dbReference type="EMBL" id="QHT34954.1"/>
    </source>
</evidence>
<dbReference type="AlphaFoldDB" id="A0A6C0F0L5"/>
<keyword evidence="1" id="KW-1133">Transmembrane helix</keyword>
<protein>
    <recommendedName>
        <fullName evidence="2">Minor capsid protein P11 C-terminal conserved region domain-containing protein</fullName>
    </recommendedName>
</protein>
<reference evidence="3" key="1">
    <citation type="journal article" date="2020" name="Nature">
        <title>Giant virus diversity and host interactions through global metagenomics.</title>
        <authorList>
            <person name="Schulz F."/>
            <person name="Roux S."/>
            <person name="Paez-Espino D."/>
            <person name="Jungbluth S."/>
            <person name="Walsh D.A."/>
            <person name="Denef V.J."/>
            <person name="McMahon K.D."/>
            <person name="Konstantinidis K.T."/>
            <person name="Eloe-Fadrosh E.A."/>
            <person name="Kyrpides N.C."/>
            <person name="Woyke T."/>
        </authorList>
    </citation>
    <scope>NUCLEOTIDE SEQUENCE</scope>
    <source>
        <strain evidence="3">GVMAG-M-3300009180-1</strain>
    </source>
</reference>
<evidence type="ECO:0000256" key="1">
    <source>
        <dbReference type="SAM" id="Phobius"/>
    </source>
</evidence>
<dbReference type="EMBL" id="MN739011">
    <property type="protein sequence ID" value="QHT34954.1"/>
    <property type="molecule type" value="Genomic_DNA"/>
</dbReference>
<dbReference type="Pfam" id="PF23983">
    <property type="entry name" value="P11_C"/>
    <property type="match status" value="1"/>
</dbReference>
<keyword evidence="1" id="KW-0472">Membrane</keyword>
<evidence type="ECO:0000259" key="2">
    <source>
        <dbReference type="Pfam" id="PF23983"/>
    </source>
</evidence>
<organism evidence="3">
    <name type="scientific">viral metagenome</name>
    <dbReference type="NCBI Taxonomy" id="1070528"/>
    <lineage>
        <taxon>unclassified sequences</taxon>
        <taxon>metagenomes</taxon>
        <taxon>organismal metagenomes</taxon>
    </lineage>
</organism>
<feature type="domain" description="Minor capsid protein P11 C-terminal conserved region" evidence="2">
    <location>
        <begin position="80"/>
        <end position="161"/>
    </location>
</feature>
<proteinExistence type="predicted"/>